<organism evidence="2 3">
    <name type="scientific">Papaver somniferum</name>
    <name type="common">Opium poppy</name>
    <dbReference type="NCBI Taxonomy" id="3469"/>
    <lineage>
        <taxon>Eukaryota</taxon>
        <taxon>Viridiplantae</taxon>
        <taxon>Streptophyta</taxon>
        <taxon>Embryophyta</taxon>
        <taxon>Tracheophyta</taxon>
        <taxon>Spermatophyta</taxon>
        <taxon>Magnoliopsida</taxon>
        <taxon>Ranunculales</taxon>
        <taxon>Papaveraceae</taxon>
        <taxon>Papaveroideae</taxon>
        <taxon>Papaver</taxon>
    </lineage>
</organism>
<name>A0A4Y7IRT2_PAPSO</name>
<dbReference type="Gramene" id="RZC50412">
    <property type="protein sequence ID" value="RZC50412"/>
    <property type="gene ID" value="C5167_018832"/>
</dbReference>
<evidence type="ECO:0000313" key="3">
    <source>
        <dbReference type="Proteomes" id="UP000316621"/>
    </source>
</evidence>
<dbReference type="EMBL" id="CM010716">
    <property type="protein sequence ID" value="RZC50412.1"/>
    <property type="molecule type" value="Genomic_DNA"/>
</dbReference>
<dbReference type="AlphaFoldDB" id="A0A4Y7IRT2"/>
<keyword evidence="3" id="KW-1185">Reference proteome</keyword>
<feature type="transmembrane region" description="Helical" evidence="1">
    <location>
        <begin position="22"/>
        <end position="43"/>
    </location>
</feature>
<keyword evidence="1" id="KW-0812">Transmembrane</keyword>
<keyword evidence="1" id="KW-0472">Membrane</keyword>
<dbReference type="Proteomes" id="UP000316621">
    <property type="component" value="Chromosome 2"/>
</dbReference>
<sequence>MKNGLGISRCCRYNSFKACHHVSLHMDVILQFILIVLSSYKLLASSKN</sequence>
<protein>
    <submittedName>
        <fullName evidence="2">Uncharacterized protein</fullName>
    </submittedName>
</protein>
<evidence type="ECO:0000313" key="2">
    <source>
        <dbReference type="EMBL" id="RZC50412.1"/>
    </source>
</evidence>
<keyword evidence="1" id="KW-1133">Transmembrane helix</keyword>
<reference evidence="2 3" key="1">
    <citation type="journal article" date="2018" name="Science">
        <title>The opium poppy genome and morphinan production.</title>
        <authorList>
            <person name="Guo L."/>
            <person name="Winzer T."/>
            <person name="Yang X."/>
            <person name="Li Y."/>
            <person name="Ning Z."/>
            <person name="He Z."/>
            <person name="Teodor R."/>
            <person name="Lu Y."/>
            <person name="Bowser T.A."/>
            <person name="Graham I.A."/>
            <person name="Ye K."/>
        </authorList>
    </citation>
    <scope>NUCLEOTIDE SEQUENCE [LARGE SCALE GENOMIC DNA]</scope>
    <source>
        <strain evidence="3">cv. HN1</strain>
        <tissue evidence="2">Leaves</tissue>
    </source>
</reference>
<accession>A0A4Y7IRT2</accession>
<evidence type="ECO:0000256" key="1">
    <source>
        <dbReference type="SAM" id="Phobius"/>
    </source>
</evidence>
<gene>
    <name evidence="2" type="ORF">C5167_018832</name>
</gene>
<proteinExistence type="predicted"/>